<reference evidence="1" key="1">
    <citation type="journal article" date="2021" name="Environ. Microbiol.">
        <title>Gene family expansions and transcriptome signatures uncover fungal adaptations to wood decay.</title>
        <authorList>
            <person name="Hage H."/>
            <person name="Miyauchi S."/>
            <person name="Viragh M."/>
            <person name="Drula E."/>
            <person name="Min B."/>
            <person name="Chaduli D."/>
            <person name="Navarro D."/>
            <person name="Favel A."/>
            <person name="Norest M."/>
            <person name="Lesage-Meessen L."/>
            <person name="Balint B."/>
            <person name="Merenyi Z."/>
            <person name="de Eugenio L."/>
            <person name="Morin E."/>
            <person name="Martinez A.T."/>
            <person name="Baldrian P."/>
            <person name="Stursova M."/>
            <person name="Martinez M.J."/>
            <person name="Novotny C."/>
            <person name="Magnuson J.K."/>
            <person name="Spatafora J.W."/>
            <person name="Maurice S."/>
            <person name="Pangilinan J."/>
            <person name="Andreopoulos W."/>
            <person name="LaButti K."/>
            <person name="Hundley H."/>
            <person name="Na H."/>
            <person name="Kuo A."/>
            <person name="Barry K."/>
            <person name="Lipzen A."/>
            <person name="Henrissat B."/>
            <person name="Riley R."/>
            <person name="Ahrendt S."/>
            <person name="Nagy L.G."/>
            <person name="Grigoriev I.V."/>
            <person name="Martin F."/>
            <person name="Rosso M.N."/>
        </authorList>
    </citation>
    <scope>NUCLEOTIDE SEQUENCE</scope>
    <source>
        <strain evidence="1">CBS 384.51</strain>
    </source>
</reference>
<organism evidence="1 2">
    <name type="scientific">Irpex rosettiformis</name>
    <dbReference type="NCBI Taxonomy" id="378272"/>
    <lineage>
        <taxon>Eukaryota</taxon>
        <taxon>Fungi</taxon>
        <taxon>Dikarya</taxon>
        <taxon>Basidiomycota</taxon>
        <taxon>Agaricomycotina</taxon>
        <taxon>Agaricomycetes</taxon>
        <taxon>Polyporales</taxon>
        <taxon>Irpicaceae</taxon>
        <taxon>Irpex</taxon>
    </lineage>
</organism>
<dbReference type="Proteomes" id="UP001055072">
    <property type="component" value="Unassembled WGS sequence"/>
</dbReference>
<proteinExistence type="predicted"/>
<keyword evidence="2" id="KW-1185">Reference proteome</keyword>
<accession>A0ACB8U5W1</accession>
<sequence>MSSGQEDNFNPSLIYRLFFLYIEPISALAGAFYAAVLPQTYLDLLSSNAHVATHTSSIAAIDTPTLASLYQLANLYLLFALNEHFVLSHSTSLRTWRALLFGLLIADFGHLATMIPVALVKEGGYDGLVKTFINFWTWNAMEWGSVGFVYVGAGMRISFLVRTSGWWSAKGKEKAE</sequence>
<protein>
    <submittedName>
        <fullName evidence="1">Uncharacterized protein</fullName>
    </submittedName>
</protein>
<dbReference type="EMBL" id="MU274911">
    <property type="protein sequence ID" value="KAI0089350.1"/>
    <property type="molecule type" value="Genomic_DNA"/>
</dbReference>
<evidence type="ECO:0000313" key="1">
    <source>
        <dbReference type="EMBL" id="KAI0089350.1"/>
    </source>
</evidence>
<name>A0ACB8U5W1_9APHY</name>
<comment type="caution">
    <text evidence="1">The sequence shown here is derived from an EMBL/GenBank/DDBJ whole genome shotgun (WGS) entry which is preliminary data.</text>
</comment>
<evidence type="ECO:0000313" key="2">
    <source>
        <dbReference type="Proteomes" id="UP001055072"/>
    </source>
</evidence>
<gene>
    <name evidence="1" type="ORF">BDY19DRAFT_906234</name>
</gene>